<dbReference type="CDD" id="cd00814">
    <property type="entry name" value="MetRS_core"/>
    <property type="match status" value="1"/>
</dbReference>
<dbReference type="InterPro" id="IPR014729">
    <property type="entry name" value="Rossmann-like_a/b/a_fold"/>
</dbReference>
<keyword evidence="12 16" id="KW-0694">RNA-binding</keyword>
<dbReference type="Gene3D" id="2.40.50.140">
    <property type="entry name" value="Nucleic acid-binding proteins"/>
    <property type="match status" value="1"/>
</dbReference>
<dbReference type="GO" id="GO:0046872">
    <property type="term" value="F:metal ion binding"/>
    <property type="evidence" value="ECO:0007669"/>
    <property type="project" value="UniProtKB-KW"/>
</dbReference>
<evidence type="ECO:0000256" key="16">
    <source>
        <dbReference type="HAMAP-Rule" id="MF_00098"/>
    </source>
</evidence>
<dbReference type="FunFam" id="1.10.730.10:FF:000005">
    <property type="entry name" value="Methionine--tRNA ligase"/>
    <property type="match status" value="1"/>
</dbReference>
<feature type="region of interest" description="Disordered" evidence="17">
    <location>
        <begin position="545"/>
        <end position="570"/>
    </location>
</feature>
<comment type="subunit">
    <text evidence="4 16">Homodimer.</text>
</comment>
<dbReference type="Gene3D" id="3.40.50.620">
    <property type="entry name" value="HUPs"/>
    <property type="match status" value="1"/>
</dbReference>
<evidence type="ECO:0000256" key="13">
    <source>
        <dbReference type="ARBA" id="ARBA00022917"/>
    </source>
</evidence>
<dbReference type="InterPro" id="IPR041872">
    <property type="entry name" value="Anticodon_Met"/>
</dbReference>
<evidence type="ECO:0000256" key="14">
    <source>
        <dbReference type="ARBA" id="ARBA00023146"/>
    </source>
</evidence>
<dbReference type="EMBL" id="JSYZ01000001">
    <property type="protein sequence ID" value="KPA93207.1"/>
    <property type="molecule type" value="Genomic_DNA"/>
</dbReference>
<dbReference type="PANTHER" id="PTHR45765">
    <property type="entry name" value="METHIONINE--TRNA LIGASE"/>
    <property type="match status" value="1"/>
</dbReference>
<dbReference type="Proteomes" id="UP000037931">
    <property type="component" value="Unassembled WGS sequence"/>
</dbReference>
<feature type="binding site" evidence="16">
    <location>
        <position position="148"/>
    </location>
    <ligand>
        <name>Zn(2+)</name>
        <dbReference type="ChEBI" id="CHEBI:29105"/>
    </ligand>
</feature>
<dbReference type="GO" id="GO:0006431">
    <property type="term" value="P:methionyl-tRNA aminoacylation"/>
    <property type="evidence" value="ECO:0007669"/>
    <property type="project" value="UniProtKB-UniRule"/>
</dbReference>
<accession>A0A0N0E636</accession>
<keyword evidence="10 16" id="KW-0862">Zinc</keyword>
<dbReference type="Gene3D" id="1.10.730.10">
    <property type="entry name" value="Isoleucyl-tRNA Synthetase, Domain 1"/>
    <property type="match status" value="1"/>
</dbReference>
<comment type="caution">
    <text evidence="19">The sequence shown here is derived from an EMBL/GenBank/DDBJ whole genome shotgun (WGS) entry which is preliminary data.</text>
</comment>
<dbReference type="PANTHER" id="PTHR45765:SF1">
    <property type="entry name" value="METHIONINE--TRNA LIGASE, CYTOPLASMIC"/>
    <property type="match status" value="1"/>
</dbReference>
<comment type="catalytic activity">
    <reaction evidence="15 16">
        <text>tRNA(Met) + L-methionine + ATP = L-methionyl-tRNA(Met) + AMP + diphosphate</text>
        <dbReference type="Rhea" id="RHEA:13481"/>
        <dbReference type="Rhea" id="RHEA-COMP:9667"/>
        <dbReference type="Rhea" id="RHEA-COMP:9698"/>
        <dbReference type="ChEBI" id="CHEBI:30616"/>
        <dbReference type="ChEBI" id="CHEBI:33019"/>
        <dbReference type="ChEBI" id="CHEBI:57844"/>
        <dbReference type="ChEBI" id="CHEBI:78442"/>
        <dbReference type="ChEBI" id="CHEBI:78530"/>
        <dbReference type="ChEBI" id="CHEBI:456215"/>
        <dbReference type="EC" id="6.1.1.10"/>
    </reaction>
</comment>
<dbReference type="SUPFAM" id="SSF57770">
    <property type="entry name" value="Methionyl-tRNA synthetase (MetRS), Zn-domain"/>
    <property type="match status" value="1"/>
</dbReference>
<dbReference type="PATRIC" id="fig|50340.43.peg.138"/>
<feature type="domain" description="TRNA-binding" evidence="18">
    <location>
        <begin position="581"/>
        <end position="683"/>
    </location>
</feature>
<evidence type="ECO:0000256" key="3">
    <source>
        <dbReference type="ARBA" id="ARBA00008258"/>
    </source>
</evidence>
<sequence>MSEPRQILVTSALPYANGSIHLGHMVEYVQTDMWVRFQKHRGNQCIYVCADDAHGSAIMLRAEKEGITPEQLIANVQLEHSSDFADFLVDFDNFHSTHAEENRELSTQIYLRLRDAGHIANRAITQYFDPEKQMFLADRFIKGTCPKCGTEDQYGDNCEKCGATYAPTDLKDPKSAISGATPVLKESQHFFFKLPDFQAMLQGWTRSGTLQDAVANKIAEWLDSGLQEWDISRDAPYFGFEIPDEPGKYFYVWLDAPIGYMASFKNLCARRPELDFDAFWGKDSKAELYHFIGKDIVNFHALFWPAMLEGAGYRKPTGINVHGYLTVNGQKMSKSRGTFIKARTYLDHLSPEYLRYYYASKLGKGVDDLDLNLDDFVQKVNSDLVGKVVNIASRCAGFIHKGNAGVLVAGDAAPELTEAFRAAAPSIADAYESRDFARAMREIMALADRANAWIADKAPWALAKQEGKQDEVQAVCAAGINLFRQLIIFLKPVLPLLAADAEAFLNVPPLTWNDHANLLANHQLNAFKPLMTRIDPAKVQAMTDASKEDLAASQTDTGSAAPKGNGELAKDPLSPEIEFDTFAAVDLRVALIVKAEAVEGADKLLRLTLDIGDEQRNVFSGIKSAYPNPAELEGRLTMMIANLKPRKMRFGISEGMVMAAGPGGEEIYLLSPDSGAKPGQRIK</sequence>
<organism evidence="19 20">
    <name type="scientific">Pseudomonas asplenii</name>
    <dbReference type="NCBI Taxonomy" id="53407"/>
    <lineage>
        <taxon>Bacteria</taxon>
        <taxon>Pseudomonadati</taxon>
        <taxon>Pseudomonadota</taxon>
        <taxon>Gammaproteobacteria</taxon>
        <taxon>Pseudomonadales</taxon>
        <taxon>Pseudomonadaceae</taxon>
        <taxon>Pseudomonas</taxon>
    </lineage>
</organism>
<dbReference type="FunFam" id="2.40.50.140:FF:000042">
    <property type="entry name" value="Methionine--tRNA ligase"/>
    <property type="match status" value="1"/>
</dbReference>
<feature type="binding site" evidence="16">
    <location>
        <position position="161"/>
    </location>
    <ligand>
        <name>Zn(2+)</name>
        <dbReference type="ChEBI" id="CHEBI:29105"/>
    </ligand>
</feature>
<keyword evidence="5 16" id="KW-0963">Cytoplasm</keyword>
<dbReference type="HAMAP" id="MF_00098">
    <property type="entry name" value="Met_tRNA_synth_type1"/>
    <property type="match status" value="1"/>
</dbReference>
<comment type="function">
    <text evidence="1 16">Is required not only for elongation of protein synthesis but also for the initiation of all mRNA translation through initiator tRNA(fMet) aminoacylation.</text>
</comment>
<dbReference type="NCBIfam" id="TIGR00399">
    <property type="entry name" value="metG_C_term"/>
    <property type="match status" value="1"/>
</dbReference>
<dbReference type="Pfam" id="PF19303">
    <property type="entry name" value="Anticodon_3"/>
    <property type="match status" value="1"/>
</dbReference>
<protein>
    <recommendedName>
        <fullName evidence="16">Methionine--tRNA ligase</fullName>
        <ecNumber evidence="16">6.1.1.10</ecNumber>
    </recommendedName>
    <alternativeName>
        <fullName evidence="16">Methionyl-tRNA synthetase</fullName>
        <shortName evidence="16">MetRS</shortName>
    </alternativeName>
</protein>
<dbReference type="PROSITE" id="PS50886">
    <property type="entry name" value="TRBD"/>
    <property type="match status" value="1"/>
</dbReference>
<dbReference type="InterPro" id="IPR009080">
    <property type="entry name" value="tRNAsynth_Ia_anticodon-bd"/>
</dbReference>
<dbReference type="InterPro" id="IPR033911">
    <property type="entry name" value="MetRS_core"/>
</dbReference>
<keyword evidence="13 16" id="KW-0648">Protein biosynthesis</keyword>
<dbReference type="FunFam" id="2.20.28.20:FF:000001">
    <property type="entry name" value="Methionine--tRNA ligase"/>
    <property type="match status" value="1"/>
</dbReference>
<feature type="binding site" evidence="16">
    <location>
        <position position="145"/>
    </location>
    <ligand>
        <name>Zn(2+)</name>
        <dbReference type="ChEBI" id="CHEBI:29105"/>
    </ligand>
</feature>
<dbReference type="PROSITE" id="PS00178">
    <property type="entry name" value="AA_TRNA_LIGASE_I"/>
    <property type="match status" value="1"/>
</dbReference>
<dbReference type="OrthoDB" id="9810191at2"/>
<keyword evidence="20" id="KW-1185">Reference proteome</keyword>
<evidence type="ECO:0000256" key="1">
    <source>
        <dbReference type="ARBA" id="ARBA00003314"/>
    </source>
</evidence>
<evidence type="ECO:0000256" key="9">
    <source>
        <dbReference type="ARBA" id="ARBA00022741"/>
    </source>
</evidence>
<dbReference type="Gene3D" id="2.20.28.20">
    <property type="entry name" value="Methionyl-tRNA synthetase, Zn-domain"/>
    <property type="match status" value="1"/>
</dbReference>
<dbReference type="NCBIfam" id="NF001100">
    <property type="entry name" value="PRK00133.1"/>
    <property type="match status" value="1"/>
</dbReference>
<evidence type="ECO:0000259" key="18">
    <source>
        <dbReference type="PROSITE" id="PS50886"/>
    </source>
</evidence>
<dbReference type="InterPro" id="IPR015413">
    <property type="entry name" value="Methionyl/Leucyl_tRNA_Synth"/>
</dbReference>
<evidence type="ECO:0000256" key="10">
    <source>
        <dbReference type="ARBA" id="ARBA00022833"/>
    </source>
</evidence>
<keyword evidence="8 16" id="KW-0479">Metal-binding</keyword>
<comment type="cofactor">
    <cofactor evidence="16">
        <name>Zn(2+)</name>
        <dbReference type="ChEBI" id="CHEBI:29105"/>
    </cofactor>
    <text evidence="16">Binds 1 zinc ion per subunit.</text>
</comment>
<dbReference type="InterPro" id="IPR001412">
    <property type="entry name" value="aa-tRNA-synth_I_CS"/>
</dbReference>
<dbReference type="Pfam" id="PF09334">
    <property type="entry name" value="tRNA-synt_1g"/>
    <property type="match status" value="1"/>
</dbReference>
<dbReference type="GO" id="GO:0000049">
    <property type="term" value="F:tRNA binding"/>
    <property type="evidence" value="ECO:0007669"/>
    <property type="project" value="UniProtKB-UniRule"/>
</dbReference>
<evidence type="ECO:0000313" key="19">
    <source>
        <dbReference type="EMBL" id="KPA93207.1"/>
    </source>
</evidence>
<evidence type="ECO:0000256" key="8">
    <source>
        <dbReference type="ARBA" id="ARBA00022723"/>
    </source>
</evidence>
<dbReference type="STRING" id="50340.PF66_00136"/>
<comment type="subcellular location">
    <subcellularLocation>
        <location evidence="2 16">Cytoplasm</location>
    </subcellularLocation>
</comment>
<dbReference type="GO" id="GO:0005829">
    <property type="term" value="C:cytosol"/>
    <property type="evidence" value="ECO:0007669"/>
    <property type="project" value="TreeGrafter"/>
</dbReference>
<evidence type="ECO:0000256" key="15">
    <source>
        <dbReference type="ARBA" id="ARBA00047364"/>
    </source>
</evidence>
<feature type="binding site" evidence="16">
    <location>
        <position position="334"/>
    </location>
    <ligand>
        <name>ATP</name>
        <dbReference type="ChEBI" id="CHEBI:30616"/>
    </ligand>
</feature>
<dbReference type="NCBIfam" id="TIGR00398">
    <property type="entry name" value="metG"/>
    <property type="match status" value="1"/>
</dbReference>
<dbReference type="InterPro" id="IPR029038">
    <property type="entry name" value="MetRS_Zn"/>
</dbReference>
<dbReference type="PRINTS" id="PR01041">
    <property type="entry name" value="TRNASYNTHMET"/>
</dbReference>
<dbReference type="SUPFAM" id="SSF52374">
    <property type="entry name" value="Nucleotidylyl transferase"/>
    <property type="match status" value="1"/>
</dbReference>
<gene>
    <name evidence="16" type="primary">metG</name>
    <name evidence="19" type="ORF">PF66_00136</name>
</gene>
<dbReference type="EC" id="6.1.1.10" evidence="16"/>
<evidence type="ECO:0000256" key="17">
    <source>
        <dbReference type="SAM" id="MobiDB-lite"/>
    </source>
</evidence>
<evidence type="ECO:0000256" key="12">
    <source>
        <dbReference type="ARBA" id="ARBA00022884"/>
    </source>
</evidence>
<feature type="short sequence motif" description="'KMSKS' region" evidence="16">
    <location>
        <begin position="331"/>
        <end position="335"/>
    </location>
</feature>
<proteinExistence type="inferred from homology"/>
<dbReference type="CDD" id="cd02800">
    <property type="entry name" value="tRNA_bind_EcMetRS_like"/>
    <property type="match status" value="1"/>
</dbReference>
<dbReference type="GO" id="GO:0004825">
    <property type="term" value="F:methionine-tRNA ligase activity"/>
    <property type="evidence" value="ECO:0007669"/>
    <property type="project" value="UniProtKB-UniRule"/>
</dbReference>
<evidence type="ECO:0000256" key="4">
    <source>
        <dbReference type="ARBA" id="ARBA00011738"/>
    </source>
</evidence>
<evidence type="ECO:0000313" key="20">
    <source>
        <dbReference type="Proteomes" id="UP000037931"/>
    </source>
</evidence>
<evidence type="ECO:0000256" key="5">
    <source>
        <dbReference type="ARBA" id="ARBA00022490"/>
    </source>
</evidence>
<dbReference type="GO" id="GO:0005524">
    <property type="term" value="F:ATP binding"/>
    <property type="evidence" value="ECO:0007669"/>
    <property type="project" value="UniProtKB-UniRule"/>
</dbReference>
<evidence type="ECO:0000256" key="7">
    <source>
        <dbReference type="ARBA" id="ARBA00022598"/>
    </source>
</evidence>
<comment type="similarity">
    <text evidence="3 16">Belongs to the class-I aminoacyl-tRNA synthetase family. MetG type 1 subfamily.</text>
</comment>
<feature type="binding site" evidence="16">
    <location>
        <position position="158"/>
    </location>
    <ligand>
        <name>Zn(2+)</name>
        <dbReference type="ChEBI" id="CHEBI:29105"/>
    </ligand>
</feature>
<evidence type="ECO:0000256" key="6">
    <source>
        <dbReference type="ARBA" id="ARBA00022555"/>
    </source>
</evidence>
<dbReference type="InterPro" id="IPR002547">
    <property type="entry name" value="tRNA-bd_dom"/>
</dbReference>
<evidence type="ECO:0000256" key="11">
    <source>
        <dbReference type="ARBA" id="ARBA00022840"/>
    </source>
</evidence>
<keyword evidence="14 16" id="KW-0030">Aminoacyl-tRNA synthetase</keyword>
<dbReference type="CDD" id="cd07957">
    <property type="entry name" value="Anticodon_Ia_Met"/>
    <property type="match status" value="1"/>
</dbReference>
<dbReference type="Pfam" id="PF01588">
    <property type="entry name" value="tRNA_bind"/>
    <property type="match status" value="1"/>
</dbReference>
<dbReference type="InterPro" id="IPR023458">
    <property type="entry name" value="Met-tRNA_ligase_1"/>
</dbReference>
<keyword evidence="7 16" id="KW-0436">Ligase</keyword>
<reference evidence="19 20" key="1">
    <citation type="journal article" date="2015" name="PLoS ONE">
        <title>Rice-Infecting Pseudomonas Genomes Are Highly Accessorized and Harbor Multiple Putative Virulence Mechanisms to Cause Sheath Brown Rot.</title>
        <authorList>
            <person name="Quibod I.L."/>
            <person name="Grande G."/>
            <person name="Oreiro E.G."/>
            <person name="Borja F.N."/>
            <person name="Dossa G.S."/>
            <person name="Mauleon R."/>
            <person name="Cruz C.V."/>
            <person name="Oliva R."/>
        </authorList>
    </citation>
    <scope>NUCLEOTIDE SEQUENCE [LARGE SCALE GENOMIC DNA]</scope>
    <source>
        <strain evidence="19 20">IRRI 6609</strain>
    </source>
</reference>
<keyword evidence="6 16" id="KW-0820">tRNA-binding</keyword>
<dbReference type="RefSeq" id="WP_054061657.1">
    <property type="nucleotide sequence ID" value="NZ_JAQMZR010000004.1"/>
</dbReference>
<dbReference type="InterPro" id="IPR012340">
    <property type="entry name" value="NA-bd_OB-fold"/>
</dbReference>
<keyword evidence="11 16" id="KW-0067">ATP-binding</keyword>
<dbReference type="SUPFAM" id="SSF47323">
    <property type="entry name" value="Anticodon-binding domain of a subclass of class I aminoacyl-tRNA synthetases"/>
    <property type="match status" value="1"/>
</dbReference>
<feature type="short sequence motif" description="'HIGH' region" evidence="16">
    <location>
        <begin position="14"/>
        <end position="24"/>
    </location>
</feature>
<dbReference type="InterPro" id="IPR004495">
    <property type="entry name" value="Met-tRNA-synth_bsu_C"/>
</dbReference>
<name>A0A0N0E636_9PSED</name>
<dbReference type="AlphaFoldDB" id="A0A0N0E636"/>
<evidence type="ECO:0000256" key="2">
    <source>
        <dbReference type="ARBA" id="ARBA00004496"/>
    </source>
</evidence>
<dbReference type="SUPFAM" id="SSF50249">
    <property type="entry name" value="Nucleic acid-binding proteins"/>
    <property type="match status" value="1"/>
</dbReference>
<keyword evidence="9 16" id="KW-0547">Nucleotide-binding</keyword>
<dbReference type="InterPro" id="IPR014758">
    <property type="entry name" value="Met-tRNA_synth"/>
</dbReference>